<keyword evidence="1" id="KW-0472">Membrane</keyword>
<evidence type="ECO:0000313" key="2">
    <source>
        <dbReference type="EMBL" id="GAA0822924.1"/>
    </source>
</evidence>
<dbReference type="Proteomes" id="UP001500021">
    <property type="component" value="Unassembled WGS sequence"/>
</dbReference>
<protein>
    <submittedName>
        <fullName evidence="2">DUF2970 domain-containing protein</fullName>
    </submittedName>
</protein>
<dbReference type="EMBL" id="BAAAFA010000012">
    <property type="protein sequence ID" value="GAA0822924.1"/>
    <property type="molecule type" value="Genomic_DNA"/>
</dbReference>
<accession>A0ABN1LAJ3</accession>
<name>A0ABN1LAJ3_9GAMM</name>
<dbReference type="RefSeq" id="WP_343818762.1">
    <property type="nucleotide sequence ID" value="NZ_BAAAFA010000012.1"/>
</dbReference>
<comment type="caution">
    <text evidence="2">The sequence shown here is derived from an EMBL/GenBank/DDBJ whole genome shotgun (WGS) entry which is preliminary data.</text>
</comment>
<feature type="transmembrane region" description="Helical" evidence="1">
    <location>
        <begin position="36"/>
        <end position="60"/>
    </location>
</feature>
<dbReference type="InterPro" id="IPR021344">
    <property type="entry name" value="DUF2970"/>
</dbReference>
<reference evidence="2 3" key="1">
    <citation type="journal article" date="2019" name="Int. J. Syst. Evol. Microbiol.">
        <title>The Global Catalogue of Microorganisms (GCM) 10K type strain sequencing project: providing services to taxonomists for standard genome sequencing and annotation.</title>
        <authorList>
            <consortium name="The Broad Institute Genomics Platform"/>
            <consortium name="The Broad Institute Genome Sequencing Center for Infectious Disease"/>
            <person name="Wu L."/>
            <person name="Ma J."/>
        </authorList>
    </citation>
    <scope>NUCLEOTIDE SEQUENCE [LARGE SCALE GENOMIC DNA]</scope>
    <source>
        <strain evidence="2 3">JCM 15608</strain>
    </source>
</reference>
<dbReference type="Pfam" id="PF11174">
    <property type="entry name" value="DUF2970"/>
    <property type="match status" value="1"/>
</dbReference>
<evidence type="ECO:0000256" key="1">
    <source>
        <dbReference type="SAM" id="Phobius"/>
    </source>
</evidence>
<sequence>MRNAKQIFKSVFAAFFGVQSNSNREKDFTQGKLSHFIIAGVILTIAFIASLVLIVQLVLVNS</sequence>
<keyword evidence="3" id="KW-1185">Reference proteome</keyword>
<gene>
    <name evidence="2" type="ORF">GCM10009111_31900</name>
</gene>
<keyword evidence="1" id="KW-0812">Transmembrane</keyword>
<organism evidence="2 3">
    <name type="scientific">Colwellia asteriadis</name>
    <dbReference type="NCBI Taxonomy" id="517723"/>
    <lineage>
        <taxon>Bacteria</taxon>
        <taxon>Pseudomonadati</taxon>
        <taxon>Pseudomonadota</taxon>
        <taxon>Gammaproteobacteria</taxon>
        <taxon>Alteromonadales</taxon>
        <taxon>Colwelliaceae</taxon>
        <taxon>Colwellia</taxon>
    </lineage>
</organism>
<keyword evidence="1" id="KW-1133">Transmembrane helix</keyword>
<evidence type="ECO:0000313" key="3">
    <source>
        <dbReference type="Proteomes" id="UP001500021"/>
    </source>
</evidence>
<proteinExistence type="predicted"/>